<feature type="region of interest" description="Disordered" evidence="1">
    <location>
        <begin position="430"/>
        <end position="451"/>
    </location>
</feature>
<name>A0AAU7CBM0_9BACT</name>
<dbReference type="EMBL" id="CP155447">
    <property type="protein sequence ID" value="XBH02520.1"/>
    <property type="molecule type" value="Genomic_DNA"/>
</dbReference>
<reference evidence="2" key="1">
    <citation type="submission" date="2024-05" db="EMBL/GenBank/DDBJ databases">
        <title>Planctomycetes of the genus Singulisphaera possess chitinolytic capabilities.</title>
        <authorList>
            <person name="Ivanova A."/>
        </authorList>
    </citation>
    <scope>NUCLEOTIDE SEQUENCE</scope>
    <source>
        <strain evidence="2">Ch08T</strain>
    </source>
</reference>
<gene>
    <name evidence="2" type="ORF">V5E97_29920</name>
</gene>
<evidence type="ECO:0000313" key="2">
    <source>
        <dbReference type="EMBL" id="XBH02520.1"/>
    </source>
</evidence>
<protein>
    <submittedName>
        <fullName evidence="2">Uncharacterized protein</fullName>
    </submittedName>
</protein>
<proteinExistence type="predicted"/>
<sequence length="494" mass="49533">MWGNLTGSVGGSIKLDGGHFVIDNDATGTFNPSSLIVQHGGVFAVGHDLTGGFNLGGEIQANSNGLINIGHDLGGLTLGRGLSLQGGRLIVGNDLKTVGTVANTVKVSDNGLLFVGRDIASGLTVSGDVTLDSGGSIIVGRDLASLSVGGDFEVMPTGGLLAVKGNLAGLTVNGALNGKGSPASLDLFVGLDLTNLSVLGGGAFLGGIQDANIDVGKNLFGLDARHGIFKSFITAGVLIDGAGNGSLGGASNIGADGVDAILNSELRAGVEIRNMTIGGDVRSEFALNPNATGYPTRIIAGEDRQGHLLTGGNINNFQILGSLIDSVLAASVAPSGGNGTLPPSGYGPPPTPSTDPGDGTYDAPAGVIFGGSVSAPIPYINYTEITYFNETFKEIAYNTQLDPVIDDFILPGSINAGFASKPLTQAQLTDPSVTTTNSGGGTTTTGTTTLNLPLPTKSTVLGGVVSNTHVGNADFAGIFAADTRGVFIGTLPDQ</sequence>
<accession>A0AAU7CBM0</accession>
<evidence type="ECO:0000256" key="1">
    <source>
        <dbReference type="SAM" id="MobiDB-lite"/>
    </source>
</evidence>
<feature type="region of interest" description="Disordered" evidence="1">
    <location>
        <begin position="339"/>
        <end position="362"/>
    </location>
</feature>
<dbReference type="AlphaFoldDB" id="A0AAU7CBM0"/>
<organism evidence="2">
    <name type="scientific">Singulisphaera sp. Ch08</name>
    <dbReference type="NCBI Taxonomy" id="3120278"/>
    <lineage>
        <taxon>Bacteria</taxon>
        <taxon>Pseudomonadati</taxon>
        <taxon>Planctomycetota</taxon>
        <taxon>Planctomycetia</taxon>
        <taxon>Isosphaerales</taxon>
        <taxon>Isosphaeraceae</taxon>
        <taxon>Singulisphaera</taxon>
    </lineage>
</organism>
<dbReference type="RefSeq" id="WP_406695261.1">
    <property type="nucleotide sequence ID" value="NZ_CP155447.1"/>
</dbReference>